<dbReference type="AlphaFoldDB" id="C7LKC4"/>
<evidence type="ECO:0000256" key="6">
    <source>
        <dbReference type="RuleBase" id="RU000667"/>
    </source>
</evidence>
<dbReference type="Proteomes" id="UP000008074">
    <property type="component" value="Chromosome"/>
</dbReference>
<dbReference type="GO" id="GO:1990904">
    <property type="term" value="C:ribonucleoprotein complex"/>
    <property type="evidence" value="ECO:0007669"/>
    <property type="project" value="UniProtKB-KW"/>
</dbReference>
<dbReference type="STRING" id="595499.SMDSEM_183"/>
<sequence>MKLITPVKEGESIDRVLKKWKQKFDKARVIKKLRERKQYVKPSEKKRKNFLKAKYKEYLKNQK</sequence>
<evidence type="ECO:0000256" key="4">
    <source>
        <dbReference type="ARBA" id="ARBA00035135"/>
    </source>
</evidence>
<dbReference type="EMBL" id="CP001605">
    <property type="protein sequence ID" value="ACU52886.1"/>
    <property type="molecule type" value="Genomic_DNA"/>
</dbReference>
<comment type="similarity">
    <text evidence="1 5 6">Belongs to the bacterial ribosomal protein bS21 family.</text>
</comment>
<dbReference type="PRINTS" id="PR00976">
    <property type="entry name" value="RIBOSOMALS21"/>
</dbReference>
<evidence type="ECO:0000313" key="7">
    <source>
        <dbReference type="EMBL" id="ACU52886.1"/>
    </source>
</evidence>
<dbReference type="GO" id="GO:0003735">
    <property type="term" value="F:structural constituent of ribosome"/>
    <property type="evidence" value="ECO:0007669"/>
    <property type="project" value="InterPro"/>
</dbReference>
<dbReference type="Gene3D" id="1.20.5.1150">
    <property type="entry name" value="Ribosomal protein S8"/>
    <property type="match status" value="1"/>
</dbReference>
<protein>
    <recommendedName>
        <fullName evidence="4 5">Small ribosomal subunit protein bS21</fullName>
    </recommendedName>
</protein>
<dbReference type="GO" id="GO:0005840">
    <property type="term" value="C:ribosome"/>
    <property type="evidence" value="ECO:0007669"/>
    <property type="project" value="UniProtKB-KW"/>
</dbReference>
<dbReference type="InterPro" id="IPR038380">
    <property type="entry name" value="Ribosomal_bS21_sf"/>
</dbReference>
<organism evidence="7 8">
    <name type="scientific">Karelsulcia muelleri (strain SMDSEM)</name>
    <name type="common">Sulcia muelleri</name>
    <dbReference type="NCBI Taxonomy" id="595499"/>
    <lineage>
        <taxon>Bacteria</taxon>
        <taxon>Pseudomonadati</taxon>
        <taxon>Bacteroidota</taxon>
        <taxon>Flavobacteriia</taxon>
        <taxon>Flavobacteriales</taxon>
        <taxon>Candidatus Karelsulcia</taxon>
    </lineage>
</organism>
<accession>C7LKC4</accession>
<reference evidence="7 8" key="1">
    <citation type="journal article" date="2009" name="Proc. Natl. Acad. Sci. U.S.A.">
        <title>Convergent evolution of metabolic roles in bacterial co-symbionts of insects.</title>
        <authorList>
            <person name="McCutcheon J.P."/>
            <person name="McDonald B.R."/>
            <person name="Moran N.A."/>
        </authorList>
    </citation>
    <scope>NUCLEOTIDE SEQUENCE [LARGE SCALE GENOMIC DNA]</scope>
    <source>
        <strain evidence="7 8">SMDSEM</strain>
    </source>
</reference>
<dbReference type="GO" id="GO:0006412">
    <property type="term" value="P:translation"/>
    <property type="evidence" value="ECO:0007669"/>
    <property type="project" value="UniProtKB-UniRule"/>
</dbReference>
<dbReference type="InterPro" id="IPR001911">
    <property type="entry name" value="Ribosomal_bS21"/>
</dbReference>
<evidence type="ECO:0000256" key="3">
    <source>
        <dbReference type="ARBA" id="ARBA00023274"/>
    </source>
</evidence>
<evidence type="ECO:0000256" key="5">
    <source>
        <dbReference type="HAMAP-Rule" id="MF_00358"/>
    </source>
</evidence>
<dbReference type="HOGENOM" id="CLU_159258_2_1_10"/>
<dbReference type="Pfam" id="PF01165">
    <property type="entry name" value="Ribosomal_S21"/>
    <property type="match status" value="1"/>
</dbReference>
<keyword evidence="2 5" id="KW-0689">Ribosomal protein</keyword>
<dbReference type="HAMAP" id="MF_00358">
    <property type="entry name" value="Ribosomal_bS21"/>
    <property type="match status" value="1"/>
</dbReference>
<name>C7LKC4_KARMS</name>
<proteinExistence type="inferred from homology"/>
<dbReference type="KEGG" id="sms:SMDSEM_183"/>
<dbReference type="NCBIfam" id="TIGR00030">
    <property type="entry name" value="S21p"/>
    <property type="match status" value="1"/>
</dbReference>
<evidence type="ECO:0000256" key="2">
    <source>
        <dbReference type="ARBA" id="ARBA00022980"/>
    </source>
</evidence>
<evidence type="ECO:0000313" key="8">
    <source>
        <dbReference type="Proteomes" id="UP000008074"/>
    </source>
</evidence>
<gene>
    <name evidence="5 7" type="primary">rpsU</name>
    <name evidence="7" type="ordered locus">SMDSEM_183</name>
</gene>
<keyword evidence="3 5" id="KW-0687">Ribonucleoprotein</keyword>
<evidence type="ECO:0000256" key="1">
    <source>
        <dbReference type="ARBA" id="ARBA00006640"/>
    </source>
</evidence>